<dbReference type="InterPro" id="IPR026881">
    <property type="entry name" value="WYL_dom"/>
</dbReference>
<sequence length="398" mass="46039">MPDNININLARIVYRLLTDQKGWREDSLRRELNIADRTYRKYRKILQEFEPLQDKNGESLIIEVDHGQARYLRLAEPEFKSRERRKITAQFASLNFAQQLMGILGPTELSSATDVFIDTYRAQMKKAPYDLQELIRNADRMFYHLPDAPKDYSEKSAVVAEVIECIIFRLPLNIKYSSANFDGLNLDIKPLTLAMYRSGLYLIAQGSDDEIRIYAVDRIAEAKRLGEKSFEYPSSTEYDPKEYTEGSFGIFRSNSKKTTKFELAFANEKWLQLYIKERRWHPTQEFSNMRDGRLRMTFEVNTEVEVWPWIRQFGDQVEVIKPKRQGPVVDQDEKLKEIEAPMAELAVAPEEPKPRRGRPPKSSTSSASKAAKPTKPTKAKKSPKSVKKPGTKKPKSKS</sequence>
<dbReference type="Proteomes" id="UP000321595">
    <property type="component" value="Chromosome"/>
</dbReference>
<dbReference type="OrthoDB" id="9787242at2"/>
<feature type="compositionally biased region" description="Low complexity" evidence="1">
    <location>
        <begin position="360"/>
        <end position="374"/>
    </location>
</feature>
<dbReference type="AlphaFoldDB" id="A0A5B8XZ57"/>
<dbReference type="PROSITE" id="PS52050">
    <property type="entry name" value="WYL"/>
    <property type="match status" value="1"/>
</dbReference>
<dbReference type="KEGG" id="bbae:FRD01_17200"/>
<organism evidence="4 5">
    <name type="scientific">Microvenator marinus</name>
    <dbReference type="NCBI Taxonomy" id="2600177"/>
    <lineage>
        <taxon>Bacteria</taxon>
        <taxon>Deltaproteobacteria</taxon>
        <taxon>Bradymonadales</taxon>
        <taxon>Microvenatoraceae</taxon>
        <taxon>Microvenator</taxon>
    </lineage>
</organism>
<keyword evidence="5" id="KW-1185">Reference proteome</keyword>
<evidence type="ECO:0000313" key="4">
    <source>
        <dbReference type="EMBL" id="QED28946.1"/>
    </source>
</evidence>
<evidence type="ECO:0000259" key="2">
    <source>
        <dbReference type="Pfam" id="PF13280"/>
    </source>
</evidence>
<dbReference type="InterPro" id="IPR057727">
    <property type="entry name" value="WCX_dom"/>
</dbReference>
<evidence type="ECO:0000313" key="5">
    <source>
        <dbReference type="Proteomes" id="UP000321595"/>
    </source>
</evidence>
<feature type="compositionally biased region" description="Basic residues" evidence="1">
    <location>
        <begin position="375"/>
        <end position="398"/>
    </location>
</feature>
<dbReference type="InterPro" id="IPR051534">
    <property type="entry name" value="CBASS_pafABC_assoc_protein"/>
</dbReference>
<dbReference type="EMBL" id="CP042467">
    <property type="protein sequence ID" value="QED28946.1"/>
    <property type="molecule type" value="Genomic_DNA"/>
</dbReference>
<protein>
    <submittedName>
        <fullName evidence="4">WYL domain-containing protein</fullName>
    </submittedName>
</protein>
<reference evidence="4 5" key="1">
    <citation type="submission" date="2019-08" db="EMBL/GenBank/DDBJ databases">
        <authorList>
            <person name="Liang Q."/>
        </authorList>
    </citation>
    <scope>NUCLEOTIDE SEQUENCE [LARGE SCALE GENOMIC DNA]</scope>
    <source>
        <strain evidence="4 5">V1718</strain>
    </source>
</reference>
<accession>A0A5B8XZ57</accession>
<dbReference type="PANTHER" id="PTHR34580">
    <property type="match status" value="1"/>
</dbReference>
<dbReference type="Pfam" id="PF13280">
    <property type="entry name" value="WYL"/>
    <property type="match status" value="1"/>
</dbReference>
<feature type="domain" description="WYL" evidence="2">
    <location>
        <begin position="158"/>
        <end position="223"/>
    </location>
</feature>
<dbReference type="RefSeq" id="WP_146961823.1">
    <property type="nucleotide sequence ID" value="NZ_CP042467.1"/>
</dbReference>
<proteinExistence type="predicted"/>
<gene>
    <name evidence="4" type="ORF">FRD01_17200</name>
</gene>
<feature type="region of interest" description="Disordered" evidence="1">
    <location>
        <begin position="339"/>
        <end position="398"/>
    </location>
</feature>
<evidence type="ECO:0000256" key="1">
    <source>
        <dbReference type="SAM" id="MobiDB-lite"/>
    </source>
</evidence>
<dbReference type="PANTHER" id="PTHR34580:SF9">
    <property type="entry name" value="SLL5097 PROTEIN"/>
    <property type="match status" value="1"/>
</dbReference>
<name>A0A5B8XZ57_9DELT</name>
<dbReference type="Pfam" id="PF25583">
    <property type="entry name" value="WCX"/>
    <property type="match status" value="1"/>
</dbReference>
<evidence type="ECO:0000259" key="3">
    <source>
        <dbReference type="Pfam" id="PF25583"/>
    </source>
</evidence>
<feature type="domain" description="WCX" evidence="3">
    <location>
        <begin position="274"/>
        <end position="323"/>
    </location>
</feature>